<proteinExistence type="predicted"/>
<evidence type="ECO:0000313" key="2">
    <source>
        <dbReference type="Proteomes" id="UP001157418"/>
    </source>
</evidence>
<gene>
    <name evidence="1" type="ORF">LVIROSA_LOCUS35851</name>
</gene>
<dbReference type="Proteomes" id="UP001157418">
    <property type="component" value="Unassembled WGS sequence"/>
</dbReference>
<name>A0AAU9PJ38_9ASTR</name>
<sequence length="88" mass="10326">MVDEMLEPRLTIITPDHVKRWVSDITLCWNIYIKLHVTDPKNQSKLHLYGLHDNVTRIMHRKPAAIVTGRFKDMIILIPAKLKNKDVK</sequence>
<protein>
    <submittedName>
        <fullName evidence="1">Uncharacterized protein</fullName>
    </submittedName>
</protein>
<organism evidence="1 2">
    <name type="scientific">Lactuca virosa</name>
    <dbReference type="NCBI Taxonomy" id="75947"/>
    <lineage>
        <taxon>Eukaryota</taxon>
        <taxon>Viridiplantae</taxon>
        <taxon>Streptophyta</taxon>
        <taxon>Embryophyta</taxon>
        <taxon>Tracheophyta</taxon>
        <taxon>Spermatophyta</taxon>
        <taxon>Magnoliopsida</taxon>
        <taxon>eudicotyledons</taxon>
        <taxon>Gunneridae</taxon>
        <taxon>Pentapetalae</taxon>
        <taxon>asterids</taxon>
        <taxon>campanulids</taxon>
        <taxon>Asterales</taxon>
        <taxon>Asteraceae</taxon>
        <taxon>Cichorioideae</taxon>
        <taxon>Cichorieae</taxon>
        <taxon>Lactucinae</taxon>
        <taxon>Lactuca</taxon>
    </lineage>
</organism>
<keyword evidence="2" id="KW-1185">Reference proteome</keyword>
<evidence type="ECO:0000313" key="1">
    <source>
        <dbReference type="EMBL" id="CAH1450425.1"/>
    </source>
</evidence>
<accession>A0AAU9PJ38</accession>
<comment type="caution">
    <text evidence="1">The sequence shown here is derived from an EMBL/GenBank/DDBJ whole genome shotgun (WGS) entry which is preliminary data.</text>
</comment>
<dbReference type="EMBL" id="CAKMRJ010005634">
    <property type="protein sequence ID" value="CAH1450425.1"/>
    <property type="molecule type" value="Genomic_DNA"/>
</dbReference>
<reference evidence="1 2" key="1">
    <citation type="submission" date="2022-01" db="EMBL/GenBank/DDBJ databases">
        <authorList>
            <person name="Xiong W."/>
            <person name="Schranz E."/>
        </authorList>
    </citation>
    <scope>NUCLEOTIDE SEQUENCE [LARGE SCALE GENOMIC DNA]</scope>
</reference>
<dbReference type="AlphaFoldDB" id="A0AAU9PJ38"/>